<sequence length="124" mass="14558">MPPSNIPLLPSNIIQVQFVGIFGSWIQCYSPCKRKYTCIFKGESADTTMAMILQDTEWSGQWYKFDQKVYVMLYFLSLSNFQRVPEIKIEWYTETLTDTHQNTISTGFITIKFQVDTISYQVQR</sequence>
<protein>
    <submittedName>
        <fullName evidence="1">9398_t:CDS:1</fullName>
    </submittedName>
</protein>
<name>A0A9N8ZGK7_9GLOM</name>
<dbReference type="EMBL" id="CAJVPY010000753">
    <property type="protein sequence ID" value="CAG8490499.1"/>
    <property type="molecule type" value="Genomic_DNA"/>
</dbReference>
<organism evidence="1 2">
    <name type="scientific">Dentiscutata erythropus</name>
    <dbReference type="NCBI Taxonomy" id="1348616"/>
    <lineage>
        <taxon>Eukaryota</taxon>
        <taxon>Fungi</taxon>
        <taxon>Fungi incertae sedis</taxon>
        <taxon>Mucoromycota</taxon>
        <taxon>Glomeromycotina</taxon>
        <taxon>Glomeromycetes</taxon>
        <taxon>Diversisporales</taxon>
        <taxon>Gigasporaceae</taxon>
        <taxon>Dentiscutata</taxon>
    </lineage>
</organism>
<comment type="caution">
    <text evidence="1">The sequence shown here is derived from an EMBL/GenBank/DDBJ whole genome shotgun (WGS) entry which is preliminary data.</text>
</comment>
<reference evidence="1" key="1">
    <citation type="submission" date="2021-06" db="EMBL/GenBank/DDBJ databases">
        <authorList>
            <person name="Kallberg Y."/>
            <person name="Tangrot J."/>
            <person name="Rosling A."/>
        </authorList>
    </citation>
    <scope>NUCLEOTIDE SEQUENCE</scope>
    <source>
        <strain evidence="1">MA453B</strain>
    </source>
</reference>
<dbReference type="Proteomes" id="UP000789405">
    <property type="component" value="Unassembled WGS sequence"/>
</dbReference>
<accession>A0A9N8ZGK7</accession>
<proteinExistence type="predicted"/>
<keyword evidence="2" id="KW-1185">Reference proteome</keyword>
<dbReference type="AlphaFoldDB" id="A0A9N8ZGK7"/>
<gene>
    <name evidence="1" type="ORF">DERYTH_LOCUS2391</name>
</gene>
<evidence type="ECO:0000313" key="2">
    <source>
        <dbReference type="Proteomes" id="UP000789405"/>
    </source>
</evidence>
<evidence type="ECO:0000313" key="1">
    <source>
        <dbReference type="EMBL" id="CAG8490499.1"/>
    </source>
</evidence>
<dbReference type="OrthoDB" id="2382020at2759"/>